<dbReference type="InterPro" id="IPR036161">
    <property type="entry name" value="RPB6/omega-like_sf"/>
</dbReference>
<dbReference type="Pfam" id="PF01192">
    <property type="entry name" value="RNA_pol_Rpb6"/>
    <property type="match status" value="1"/>
</dbReference>
<dbReference type="GO" id="GO:0000428">
    <property type="term" value="C:DNA-directed RNA polymerase complex"/>
    <property type="evidence" value="ECO:0007669"/>
    <property type="project" value="UniProtKB-KW"/>
</dbReference>
<evidence type="ECO:0000256" key="1">
    <source>
        <dbReference type="ARBA" id="ARBA00022478"/>
    </source>
</evidence>
<evidence type="ECO:0000313" key="4">
    <source>
        <dbReference type="EMBL" id="QFG74150.1"/>
    </source>
</evidence>
<feature type="region of interest" description="Disordered" evidence="3">
    <location>
        <begin position="1"/>
        <end position="82"/>
    </location>
</feature>
<name>A0A5J6VJP4_9VIRU</name>
<evidence type="ECO:0000256" key="3">
    <source>
        <dbReference type="SAM" id="MobiDB-lite"/>
    </source>
</evidence>
<dbReference type="GO" id="GO:0003677">
    <property type="term" value="F:DNA binding"/>
    <property type="evidence" value="ECO:0007669"/>
    <property type="project" value="InterPro"/>
</dbReference>
<reference evidence="4" key="1">
    <citation type="journal article" date="2019" name="Philos. Trans. R. Soc. Lond., B, Biol. Sci.">
        <title>Targeted metagenomic recovery of four divergent viruses reveals shared and distinctive characteristics of giant viruses of marine eukaryotes.</title>
        <authorList>
            <person name="Needham D.M."/>
            <person name="Poirier C."/>
            <person name="Hehenberger E."/>
            <person name="Jimenez V."/>
            <person name="Swalwell J.E."/>
            <person name="Santoro A.E."/>
            <person name="Worden A.Z."/>
        </authorList>
    </citation>
    <scope>NUCLEOTIDE SEQUENCE</scope>
    <source>
        <strain evidence="4">OPacV-662</strain>
    </source>
</reference>
<dbReference type="GO" id="GO:0003899">
    <property type="term" value="F:DNA-directed RNA polymerase activity"/>
    <property type="evidence" value="ECO:0007669"/>
    <property type="project" value="InterPro"/>
</dbReference>
<feature type="compositionally biased region" description="Acidic residues" evidence="3">
    <location>
        <begin position="10"/>
        <end position="79"/>
    </location>
</feature>
<dbReference type="GO" id="GO:0042797">
    <property type="term" value="P:tRNA transcription by RNA polymerase III"/>
    <property type="evidence" value="ECO:0007669"/>
    <property type="project" value="TreeGrafter"/>
</dbReference>
<evidence type="ECO:0000256" key="2">
    <source>
        <dbReference type="ARBA" id="ARBA00023163"/>
    </source>
</evidence>
<dbReference type="GO" id="GO:0006366">
    <property type="term" value="P:transcription by RNA polymerase II"/>
    <property type="evidence" value="ECO:0007669"/>
    <property type="project" value="TreeGrafter"/>
</dbReference>
<keyword evidence="1" id="KW-0240">DNA-directed RNA polymerase</keyword>
<dbReference type="InterPro" id="IPR006110">
    <property type="entry name" value="Pol_omega/Rpo6/RPB6"/>
</dbReference>
<accession>A0A5J6VJP4</accession>
<dbReference type="EMBL" id="MN448280">
    <property type="protein sequence ID" value="QFG74150.1"/>
    <property type="molecule type" value="Genomic_DNA"/>
</dbReference>
<dbReference type="SUPFAM" id="SSF63562">
    <property type="entry name" value="RPB6/omega subunit-like"/>
    <property type="match status" value="1"/>
</dbReference>
<sequence>MPKKVKEQIDDQNDSDSDELDELDEIDLEEISNDIDASNDSDIDETNDSDIDETNDSDIDETNDSDIDETNDSDIDETNDSEKTDVQNIFHQDLEFKVNEDIANLRIQDNERISKPIMTKYEVVRLIGIRTKQITLGAKKMVHMVGNENASSYDIAVKELQAGATPLKIRRPMPDGRYEEWSIDELERDLSILG</sequence>
<keyword evidence="2" id="KW-0804">Transcription</keyword>
<dbReference type="PANTHER" id="PTHR47227:SF5">
    <property type="entry name" value="DNA-DIRECTED RNA POLYMERASES I, II, AND III SUBUNIT RPABC2"/>
    <property type="match status" value="1"/>
</dbReference>
<dbReference type="PANTHER" id="PTHR47227">
    <property type="entry name" value="DNA-DIRECTED RNA POLYMERASE SUBUNIT K"/>
    <property type="match status" value="1"/>
</dbReference>
<protein>
    <submittedName>
        <fullName evidence="4">Uncharacterized protein</fullName>
    </submittedName>
</protein>
<dbReference type="GO" id="GO:0006360">
    <property type="term" value="P:transcription by RNA polymerase I"/>
    <property type="evidence" value="ECO:0007669"/>
    <property type="project" value="TreeGrafter"/>
</dbReference>
<dbReference type="Gene3D" id="3.90.940.10">
    <property type="match status" value="1"/>
</dbReference>
<organism evidence="4">
    <name type="scientific">Megaviridae environmental sample</name>
    <dbReference type="NCBI Taxonomy" id="1737588"/>
    <lineage>
        <taxon>Viruses</taxon>
        <taxon>Varidnaviria</taxon>
        <taxon>Bamfordvirae</taxon>
        <taxon>Nucleocytoviricota</taxon>
        <taxon>Megaviricetes</taxon>
        <taxon>Imitervirales</taxon>
        <taxon>Mimiviridae</taxon>
        <taxon>environmental samples</taxon>
    </lineage>
</organism>
<proteinExistence type="predicted"/>